<evidence type="ECO:0000256" key="8">
    <source>
        <dbReference type="ARBA" id="ARBA00023034"/>
    </source>
</evidence>
<dbReference type="PANTHER" id="PTHR10805">
    <property type="entry name" value="COATOMER SUBUNIT EPSILON"/>
    <property type="match status" value="1"/>
</dbReference>
<evidence type="ECO:0000313" key="11">
    <source>
        <dbReference type="EMBL" id="GJN89451.1"/>
    </source>
</evidence>
<keyword evidence="10" id="KW-0968">Cytoplasmic vesicle</keyword>
<evidence type="ECO:0000256" key="3">
    <source>
        <dbReference type="ARBA" id="ARBA00008827"/>
    </source>
</evidence>
<protein>
    <recommendedName>
        <fullName evidence="13">Coatomer subunit epsilon</fullName>
    </recommendedName>
</protein>
<dbReference type="GO" id="GO:0030126">
    <property type="term" value="C:COPI vesicle coat"/>
    <property type="evidence" value="ECO:0007669"/>
    <property type="project" value="TreeGrafter"/>
</dbReference>
<evidence type="ECO:0008006" key="13">
    <source>
        <dbReference type="Google" id="ProtNLM"/>
    </source>
</evidence>
<evidence type="ECO:0000256" key="1">
    <source>
        <dbReference type="ARBA" id="ARBA00004255"/>
    </source>
</evidence>
<dbReference type="GO" id="GO:0005198">
    <property type="term" value="F:structural molecule activity"/>
    <property type="evidence" value="ECO:0007669"/>
    <property type="project" value="InterPro"/>
</dbReference>
<evidence type="ECO:0000256" key="5">
    <source>
        <dbReference type="ARBA" id="ARBA00022490"/>
    </source>
</evidence>
<dbReference type="GO" id="GO:0015031">
    <property type="term" value="P:protein transport"/>
    <property type="evidence" value="ECO:0007669"/>
    <property type="project" value="UniProtKB-KW"/>
</dbReference>
<evidence type="ECO:0000256" key="2">
    <source>
        <dbReference type="ARBA" id="ARBA00004347"/>
    </source>
</evidence>
<dbReference type="InterPro" id="IPR006822">
    <property type="entry name" value="Coatomer_esu"/>
</dbReference>
<accession>A0AAV5GAL7</accession>
<evidence type="ECO:0000256" key="6">
    <source>
        <dbReference type="ARBA" id="ARBA00022892"/>
    </source>
</evidence>
<gene>
    <name evidence="11" type="ORF">Rhopal_002437-T1</name>
</gene>
<keyword evidence="12" id="KW-1185">Reference proteome</keyword>
<sequence length="319" mass="33975">MDSETHYVITLIQQGSYRSALAAYAEHPAPSTTLSLYAARAHLALTPPATDAALQLLSTLPQTLDTRAVTSLAQYLAGEGEQAVGDLEELLAELGEQGLEEGDDVEGRMVRGVVGTVWILEGEDRREEGVEILREAVELGKDQEWWVASDLARLGLLSHLYISLNLPHLSTQLLTSADTTAFTSDSLLSQLLIARSNLATGPTDKYQNAYYTFEEIKGMQGGRGEGVLAGVSVAQALQGRWEEARDATNEALEMNPSHPTSLANAAALAAHTGKPDSAAVEHLRALGAADPSHPLLADLAAKSSFFDEAASRFSPSVVA</sequence>
<keyword evidence="8" id="KW-0333">Golgi apparatus</keyword>
<dbReference type="Gene3D" id="1.25.40.10">
    <property type="entry name" value="Tetratricopeptide repeat domain"/>
    <property type="match status" value="1"/>
</dbReference>
<comment type="similarity">
    <text evidence="3">Belongs to the COPE family.</text>
</comment>
<comment type="subcellular location">
    <subcellularLocation>
        <location evidence="2">Cytoplasmic vesicle</location>
        <location evidence="2">COPI-coated vesicle membrane</location>
        <topology evidence="2">Peripheral membrane protein</topology>
        <orientation evidence="2">Cytoplasmic side</orientation>
    </subcellularLocation>
    <subcellularLocation>
        <location evidence="1">Golgi apparatus membrane</location>
        <topology evidence="1">Peripheral membrane protein</topology>
        <orientation evidence="1">Cytoplasmic side</orientation>
    </subcellularLocation>
</comment>
<dbReference type="GO" id="GO:0006890">
    <property type="term" value="P:retrograde vesicle-mediated transport, Golgi to endoplasmic reticulum"/>
    <property type="evidence" value="ECO:0007669"/>
    <property type="project" value="InterPro"/>
</dbReference>
<dbReference type="SUPFAM" id="SSF48452">
    <property type="entry name" value="TPR-like"/>
    <property type="match status" value="1"/>
</dbReference>
<dbReference type="InterPro" id="IPR011990">
    <property type="entry name" value="TPR-like_helical_dom_sf"/>
</dbReference>
<evidence type="ECO:0000256" key="4">
    <source>
        <dbReference type="ARBA" id="ARBA00022448"/>
    </source>
</evidence>
<proteinExistence type="inferred from homology"/>
<keyword evidence="7" id="KW-0653">Protein transport</keyword>
<dbReference type="Pfam" id="PF04733">
    <property type="entry name" value="Coatomer_E"/>
    <property type="match status" value="1"/>
</dbReference>
<dbReference type="GO" id="GO:0006891">
    <property type="term" value="P:intra-Golgi vesicle-mediated transport"/>
    <property type="evidence" value="ECO:0007669"/>
    <property type="project" value="TreeGrafter"/>
</dbReference>
<keyword evidence="9" id="KW-0472">Membrane</keyword>
<dbReference type="GO" id="GO:0000139">
    <property type="term" value="C:Golgi membrane"/>
    <property type="evidence" value="ECO:0007669"/>
    <property type="project" value="UniProtKB-SubCell"/>
</dbReference>
<reference evidence="11 12" key="1">
    <citation type="submission" date="2021-12" db="EMBL/GenBank/DDBJ databases">
        <title>High titer production of polyol ester of fatty acids by Rhodotorula paludigena BS15 towards product separation-free biomass refinery.</title>
        <authorList>
            <person name="Mano J."/>
            <person name="Ono H."/>
            <person name="Tanaka T."/>
            <person name="Naito K."/>
            <person name="Sushida H."/>
            <person name="Ike M."/>
            <person name="Tokuyasu K."/>
            <person name="Kitaoka M."/>
        </authorList>
    </citation>
    <scope>NUCLEOTIDE SEQUENCE [LARGE SCALE GENOMIC DNA]</scope>
    <source>
        <strain evidence="11 12">BS15</strain>
    </source>
</reference>
<evidence type="ECO:0000256" key="7">
    <source>
        <dbReference type="ARBA" id="ARBA00022927"/>
    </source>
</evidence>
<name>A0AAV5GAL7_9BASI</name>
<keyword evidence="5" id="KW-0963">Cytoplasm</keyword>
<dbReference type="PANTHER" id="PTHR10805:SF0">
    <property type="entry name" value="COATOMER SUBUNIT EPSILON"/>
    <property type="match status" value="1"/>
</dbReference>
<dbReference type="GO" id="GO:0006888">
    <property type="term" value="P:endoplasmic reticulum to Golgi vesicle-mediated transport"/>
    <property type="evidence" value="ECO:0007669"/>
    <property type="project" value="TreeGrafter"/>
</dbReference>
<dbReference type="Proteomes" id="UP001342314">
    <property type="component" value="Unassembled WGS sequence"/>
</dbReference>
<organism evidence="11 12">
    <name type="scientific">Rhodotorula paludigena</name>
    <dbReference type="NCBI Taxonomy" id="86838"/>
    <lineage>
        <taxon>Eukaryota</taxon>
        <taxon>Fungi</taxon>
        <taxon>Dikarya</taxon>
        <taxon>Basidiomycota</taxon>
        <taxon>Pucciniomycotina</taxon>
        <taxon>Microbotryomycetes</taxon>
        <taxon>Sporidiobolales</taxon>
        <taxon>Sporidiobolaceae</taxon>
        <taxon>Rhodotorula</taxon>
    </lineage>
</organism>
<evidence type="ECO:0000313" key="12">
    <source>
        <dbReference type="Proteomes" id="UP001342314"/>
    </source>
</evidence>
<evidence type="ECO:0000256" key="10">
    <source>
        <dbReference type="ARBA" id="ARBA00023329"/>
    </source>
</evidence>
<dbReference type="EMBL" id="BQKY01000005">
    <property type="protein sequence ID" value="GJN89451.1"/>
    <property type="molecule type" value="Genomic_DNA"/>
</dbReference>
<comment type="caution">
    <text evidence="11">The sequence shown here is derived from an EMBL/GenBank/DDBJ whole genome shotgun (WGS) entry which is preliminary data.</text>
</comment>
<dbReference type="AlphaFoldDB" id="A0AAV5GAL7"/>
<evidence type="ECO:0000256" key="9">
    <source>
        <dbReference type="ARBA" id="ARBA00023136"/>
    </source>
</evidence>
<keyword evidence="4" id="KW-0813">Transport</keyword>
<keyword evidence="6" id="KW-0931">ER-Golgi transport</keyword>